<gene>
    <name evidence="1" type="ORF">Tci_860292</name>
</gene>
<name>A0A699RVJ4_TANCI</name>
<comment type="caution">
    <text evidence="1">The sequence shown here is derived from an EMBL/GenBank/DDBJ whole genome shotgun (WGS) entry which is preliminary data.</text>
</comment>
<dbReference type="EMBL" id="BKCJ011114968">
    <property type="protein sequence ID" value="GFC88322.1"/>
    <property type="molecule type" value="Genomic_DNA"/>
</dbReference>
<reference evidence="1" key="1">
    <citation type="journal article" date="2019" name="Sci. Rep.">
        <title>Draft genome of Tanacetum cinerariifolium, the natural source of mosquito coil.</title>
        <authorList>
            <person name="Yamashiro T."/>
            <person name="Shiraishi A."/>
            <person name="Satake H."/>
            <person name="Nakayama K."/>
        </authorList>
    </citation>
    <scope>NUCLEOTIDE SEQUENCE</scope>
</reference>
<accession>A0A699RVJ4</accession>
<organism evidence="1">
    <name type="scientific">Tanacetum cinerariifolium</name>
    <name type="common">Dalmatian daisy</name>
    <name type="synonym">Chrysanthemum cinerariifolium</name>
    <dbReference type="NCBI Taxonomy" id="118510"/>
    <lineage>
        <taxon>Eukaryota</taxon>
        <taxon>Viridiplantae</taxon>
        <taxon>Streptophyta</taxon>
        <taxon>Embryophyta</taxon>
        <taxon>Tracheophyta</taxon>
        <taxon>Spermatophyta</taxon>
        <taxon>Magnoliopsida</taxon>
        <taxon>eudicotyledons</taxon>
        <taxon>Gunneridae</taxon>
        <taxon>Pentapetalae</taxon>
        <taxon>asterids</taxon>
        <taxon>campanulids</taxon>
        <taxon>Asterales</taxon>
        <taxon>Asteraceae</taxon>
        <taxon>Asteroideae</taxon>
        <taxon>Anthemideae</taxon>
        <taxon>Anthemidinae</taxon>
        <taxon>Tanacetum</taxon>
    </lineage>
</organism>
<feature type="non-terminal residue" evidence="1">
    <location>
        <position position="1"/>
    </location>
</feature>
<protein>
    <submittedName>
        <fullName evidence="1">Uncharacterized protein</fullName>
    </submittedName>
</protein>
<dbReference type="AlphaFoldDB" id="A0A699RVJ4"/>
<sequence length="218" mass="22601">AHLRGAARHLGGRLVQAIGHVAVGELVAEGSQVARDAEAQAVGQRVLVAQQEFPAFILDRCAVHELVAALAHHAQVGQVHQNVGAVLNEVVDRAGELVAEEAKIGSYVGLGGSFPLQVGVGLLHAAVARGQVGIVAVDVVGRADVVGEVGVERAQTRLVNGARSVVGNVLVARLAPAGAQLQVRHESRVVLQKILLADAPAARHGRKDTELVVSTKPR</sequence>
<proteinExistence type="predicted"/>
<evidence type="ECO:0000313" key="1">
    <source>
        <dbReference type="EMBL" id="GFC88322.1"/>
    </source>
</evidence>